<accession>A0AAD9RGA6</accession>
<feature type="transmembrane region" description="Helical" evidence="2">
    <location>
        <begin position="72"/>
        <end position="91"/>
    </location>
</feature>
<dbReference type="Proteomes" id="UP001258017">
    <property type="component" value="Unassembled WGS sequence"/>
</dbReference>
<dbReference type="PANTHER" id="PTHR39956">
    <property type="entry name" value="GH09530P-RELATED"/>
    <property type="match status" value="1"/>
</dbReference>
<evidence type="ECO:0000256" key="2">
    <source>
        <dbReference type="SAM" id="Phobius"/>
    </source>
</evidence>
<dbReference type="EMBL" id="JAIFRP010000178">
    <property type="protein sequence ID" value="KAK2578753.1"/>
    <property type="molecule type" value="Genomic_DNA"/>
</dbReference>
<name>A0AAD9RGA6_9HYME</name>
<dbReference type="AlphaFoldDB" id="A0AAD9RGA6"/>
<reference evidence="3" key="2">
    <citation type="journal article" date="2023" name="Commun. Biol.">
        <title>Intrasexual cuticular hydrocarbon dimorphism in a wasp sheds light on hydrocarbon biosynthesis genes in Hymenoptera.</title>
        <authorList>
            <person name="Moris V.C."/>
            <person name="Podsiadlowski L."/>
            <person name="Martin S."/>
            <person name="Oeyen J.P."/>
            <person name="Donath A."/>
            <person name="Petersen M."/>
            <person name="Wilbrandt J."/>
            <person name="Misof B."/>
            <person name="Liedtke D."/>
            <person name="Thamm M."/>
            <person name="Scheiner R."/>
            <person name="Schmitt T."/>
            <person name="Niehuis O."/>
        </authorList>
    </citation>
    <scope>NUCLEOTIDE SEQUENCE</scope>
    <source>
        <strain evidence="3">GBR_01_08_01A</strain>
    </source>
</reference>
<keyword evidence="4" id="KW-1185">Reference proteome</keyword>
<feature type="compositionally biased region" description="Low complexity" evidence="1">
    <location>
        <begin position="364"/>
        <end position="376"/>
    </location>
</feature>
<feature type="compositionally biased region" description="Low complexity" evidence="1">
    <location>
        <begin position="194"/>
        <end position="205"/>
    </location>
</feature>
<feature type="compositionally biased region" description="Low complexity" evidence="1">
    <location>
        <begin position="339"/>
        <end position="350"/>
    </location>
</feature>
<feature type="region of interest" description="Disordered" evidence="1">
    <location>
        <begin position="183"/>
        <end position="315"/>
    </location>
</feature>
<feature type="compositionally biased region" description="Low complexity" evidence="1">
    <location>
        <begin position="288"/>
        <end position="300"/>
    </location>
</feature>
<feature type="compositionally biased region" description="Low complexity" evidence="1">
    <location>
        <begin position="233"/>
        <end position="246"/>
    </location>
</feature>
<gene>
    <name evidence="3" type="ORF">KPH14_012279</name>
</gene>
<keyword evidence="2" id="KW-1133">Transmembrane helix</keyword>
<comment type="caution">
    <text evidence="3">The sequence shown here is derived from an EMBL/GenBank/DDBJ whole genome shotgun (WGS) entry which is preliminary data.</text>
</comment>
<organism evidence="3 4">
    <name type="scientific">Odynerus spinipes</name>
    <dbReference type="NCBI Taxonomy" id="1348599"/>
    <lineage>
        <taxon>Eukaryota</taxon>
        <taxon>Metazoa</taxon>
        <taxon>Ecdysozoa</taxon>
        <taxon>Arthropoda</taxon>
        <taxon>Hexapoda</taxon>
        <taxon>Insecta</taxon>
        <taxon>Pterygota</taxon>
        <taxon>Neoptera</taxon>
        <taxon>Endopterygota</taxon>
        <taxon>Hymenoptera</taxon>
        <taxon>Apocrita</taxon>
        <taxon>Aculeata</taxon>
        <taxon>Vespoidea</taxon>
        <taxon>Vespidae</taxon>
        <taxon>Eumeninae</taxon>
        <taxon>Odynerus</taxon>
    </lineage>
</organism>
<evidence type="ECO:0000313" key="4">
    <source>
        <dbReference type="Proteomes" id="UP001258017"/>
    </source>
</evidence>
<dbReference type="PANTHER" id="PTHR39956:SF1">
    <property type="entry name" value="GH09530P-RELATED"/>
    <property type="match status" value="1"/>
</dbReference>
<evidence type="ECO:0000313" key="3">
    <source>
        <dbReference type="EMBL" id="KAK2578753.1"/>
    </source>
</evidence>
<feature type="compositionally biased region" description="Polar residues" evidence="1">
    <location>
        <begin position="216"/>
        <end position="226"/>
    </location>
</feature>
<sequence>MRFVRNTEVTASVFLIQYLSFTEKDRNLFYLPDAHLEHPRWQPAILYCSDCVSEGYCCCFCVLTNLKMLNTVFASTVLTVLFLVFSVPDVASYNKYGRSCKDIGCLSSEVCVMAEDPCTIYTQDKCGRYPTCKKVNAGEASCTSTICHDNEYCRSENGVPKCVSKVAPNGFESAGVDIVNGQRVSSSDTNKHVNTNTNPYANANAPPLPADPISNAGGSHQANFGNNLGHFASPGNPGTSNNNNGYPPYPSTNQGSHPRTDNLGYPPYPTQNRMPQPGQPGQPGHGYGYPPYSGQSGYPQMEYPQQYPNGQRYPVGQYPGYQNYPNQNRVYPYNSNSIYLPYQRPGQRRPYYPRERPTPPPRAYGPGRSSGHSGSRNTIGDNSVWNRLFGGDHDRGHNSRPMGRIDPRQTDNSFYRTHVSTDKNNNRIWTFSG</sequence>
<protein>
    <submittedName>
        <fullName evidence="3">Uncharacterized protein</fullName>
    </submittedName>
</protein>
<reference evidence="3" key="1">
    <citation type="submission" date="2021-08" db="EMBL/GenBank/DDBJ databases">
        <authorList>
            <person name="Misof B."/>
            <person name="Oliver O."/>
            <person name="Podsiadlowski L."/>
            <person name="Donath A."/>
            <person name="Peters R."/>
            <person name="Mayer C."/>
            <person name="Rust J."/>
            <person name="Gunkel S."/>
            <person name="Lesny P."/>
            <person name="Martin S."/>
            <person name="Oeyen J.P."/>
            <person name="Petersen M."/>
            <person name="Panagiotis P."/>
            <person name="Wilbrandt J."/>
            <person name="Tanja T."/>
        </authorList>
    </citation>
    <scope>NUCLEOTIDE SEQUENCE</scope>
    <source>
        <strain evidence="3">GBR_01_08_01A</strain>
        <tissue evidence="3">Thorax + abdomen</tissue>
    </source>
</reference>
<evidence type="ECO:0000256" key="1">
    <source>
        <dbReference type="SAM" id="MobiDB-lite"/>
    </source>
</evidence>
<keyword evidence="2" id="KW-0472">Membrane</keyword>
<proteinExistence type="predicted"/>
<feature type="compositionally biased region" description="Basic and acidic residues" evidence="1">
    <location>
        <begin position="390"/>
        <end position="409"/>
    </location>
</feature>
<keyword evidence="2" id="KW-0812">Transmembrane</keyword>
<feature type="region of interest" description="Disordered" evidence="1">
    <location>
        <begin position="336"/>
        <end position="410"/>
    </location>
</feature>